<dbReference type="Proteomes" id="UP000266272">
    <property type="component" value="Unassembled WGS sequence"/>
</dbReference>
<keyword evidence="1" id="KW-0472">Membrane</keyword>
<keyword evidence="1" id="KW-1133">Transmembrane helix</keyword>
<organism evidence="2 3">
    <name type="scientific">Trichoderma arundinaceum</name>
    <dbReference type="NCBI Taxonomy" id="490622"/>
    <lineage>
        <taxon>Eukaryota</taxon>
        <taxon>Fungi</taxon>
        <taxon>Dikarya</taxon>
        <taxon>Ascomycota</taxon>
        <taxon>Pezizomycotina</taxon>
        <taxon>Sordariomycetes</taxon>
        <taxon>Hypocreomycetidae</taxon>
        <taxon>Hypocreales</taxon>
        <taxon>Hypocreaceae</taxon>
        <taxon>Trichoderma</taxon>
    </lineage>
</organism>
<evidence type="ECO:0000313" key="3">
    <source>
        <dbReference type="Proteomes" id="UP000266272"/>
    </source>
</evidence>
<dbReference type="EMBL" id="PXOA01000196">
    <property type="protein sequence ID" value="RFU78728.1"/>
    <property type="molecule type" value="Genomic_DNA"/>
</dbReference>
<accession>A0A395NRU4</accession>
<evidence type="ECO:0000313" key="2">
    <source>
        <dbReference type="EMBL" id="RFU78728.1"/>
    </source>
</evidence>
<feature type="transmembrane region" description="Helical" evidence="1">
    <location>
        <begin position="77"/>
        <end position="100"/>
    </location>
</feature>
<comment type="caution">
    <text evidence="2">The sequence shown here is derived from an EMBL/GenBank/DDBJ whole genome shotgun (WGS) entry which is preliminary data.</text>
</comment>
<name>A0A395NRU4_TRIAR</name>
<proteinExistence type="predicted"/>
<keyword evidence="3" id="KW-1185">Reference proteome</keyword>
<evidence type="ECO:0000256" key="1">
    <source>
        <dbReference type="SAM" id="Phobius"/>
    </source>
</evidence>
<sequence>MPATPPERPQYIERITLFVTFFFIFLNLGISFRVARGPATDDEATMSLLFSGAVFFLTNLSHLLVKFPRRTAAGYPTMLDCAIILSAGLMAICVGSQFTLQRERAEYVLSETGDFSQGVEDEDVESIIVIPAGLDDPAEGAGALFFV</sequence>
<gene>
    <name evidence="2" type="ORF">TARUN_3516</name>
</gene>
<keyword evidence="1" id="KW-0812">Transmembrane</keyword>
<feature type="transmembrane region" description="Helical" evidence="1">
    <location>
        <begin position="47"/>
        <end position="65"/>
    </location>
</feature>
<dbReference type="AlphaFoldDB" id="A0A395NRU4"/>
<reference evidence="2 3" key="1">
    <citation type="journal article" date="2018" name="PLoS Pathog.">
        <title>Evolution of structural diversity of trichothecenes, a family of toxins produced by plant pathogenic and entomopathogenic fungi.</title>
        <authorList>
            <person name="Proctor R.H."/>
            <person name="McCormick S.P."/>
            <person name="Kim H.S."/>
            <person name="Cardoza R.E."/>
            <person name="Stanley A.M."/>
            <person name="Lindo L."/>
            <person name="Kelly A."/>
            <person name="Brown D.W."/>
            <person name="Lee T."/>
            <person name="Vaughan M.M."/>
            <person name="Alexander N.J."/>
            <person name="Busman M."/>
            <person name="Gutierrez S."/>
        </authorList>
    </citation>
    <scope>NUCLEOTIDE SEQUENCE [LARGE SCALE GENOMIC DNA]</scope>
    <source>
        <strain evidence="2 3">IBT 40837</strain>
    </source>
</reference>
<feature type="transmembrane region" description="Helical" evidence="1">
    <location>
        <begin position="15"/>
        <end position="35"/>
    </location>
</feature>
<protein>
    <submittedName>
        <fullName evidence="2">Uncharacterized protein</fullName>
    </submittedName>
</protein>